<dbReference type="Proteomes" id="UP001642409">
    <property type="component" value="Unassembled WGS sequence"/>
</dbReference>
<keyword evidence="2" id="KW-1185">Reference proteome</keyword>
<reference evidence="1 2" key="1">
    <citation type="submission" date="2024-07" db="EMBL/GenBank/DDBJ databases">
        <authorList>
            <person name="Akdeniz Z."/>
        </authorList>
    </citation>
    <scope>NUCLEOTIDE SEQUENCE [LARGE SCALE GENOMIC DNA]</scope>
</reference>
<name>A0ABP1GIY1_9EUKA</name>
<comment type="caution">
    <text evidence="1">The sequence shown here is derived from an EMBL/GenBank/DDBJ whole genome shotgun (WGS) entry which is preliminary data.</text>
</comment>
<organism evidence="1 2">
    <name type="scientific">Hexamita inflata</name>
    <dbReference type="NCBI Taxonomy" id="28002"/>
    <lineage>
        <taxon>Eukaryota</taxon>
        <taxon>Metamonada</taxon>
        <taxon>Diplomonadida</taxon>
        <taxon>Hexamitidae</taxon>
        <taxon>Hexamitinae</taxon>
        <taxon>Hexamita</taxon>
    </lineage>
</organism>
<accession>A0ABP1GIY1</accession>
<protein>
    <submittedName>
        <fullName evidence="1">Hypothetical_protein</fullName>
    </submittedName>
</protein>
<proteinExistence type="predicted"/>
<evidence type="ECO:0000313" key="2">
    <source>
        <dbReference type="Proteomes" id="UP001642409"/>
    </source>
</evidence>
<evidence type="ECO:0000313" key="1">
    <source>
        <dbReference type="EMBL" id="CAL5970642.1"/>
    </source>
</evidence>
<gene>
    <name evidence="1" type="ORF">HINF_LOCUS582</name>
</gene>
<sequence>MCMIFRVTIRIARAPYVVYSGSGDGRYSFVILSDTNGFLPRGYISQESQMGSRIFCVRIPAKQRHGCNLLRARRLLVYSGNYPSKAHIASDCSSGPGAPRQYGAYSERVWCIWNANFVSTGETGGKARSRASRRCLWSRNPQHRYWLKNIKSQPKIIQTPSLDVTLPAFSSCCQATHLSKALKALRLI</sequence>
<dbReference type="EMBL" id="CAXDID020000001">
    <property type="protein sequence ID" value="CAL5970642.1"/>
    <property type="molecule type" value="Genomic_DNA"/>
</dbReference>